<reference evidence="1 2" key="1">
    <citation type="submission" date="2018-05" db="EMBL/GenBank/DDBJ databases">
        <title>Genomic Encyclopedia of Type Strains, Phase IV (KMG-V): Genome sequencing to study the core and pangenomes of soil and plant-associated prokaryotes.</title>
        <authorList>
            <person name="Whitman W."/>
        </authorList>
    </citation>
    <scope>NUCLEOTIDE SEQUENCE [LARGE SCALE GENOMIC DNA]</scope>
    <source>
        <strain evidence="1 2">PNA 200-10</strain>
    </source>
</reference>
<sequence length="203" mass="23433">MIRFTSTELRPLLTQNQGKGRPLILEKNLGIYVRVPDDNGCAEWLKAWAAGCNPARDADWSELCDALIPELEFSFSTFLDQSIYDAVLNEHHDLYMQPGINQMAKSLTIYKETQPPLKEYLPVADYRDHIQWLHDQSRLHLRACVSNAERLSWSSGTLHVLDRVIRVDSKRAKPEDHKRFESAVSRVKSDIESLKSDGSYRRY</sequence>
<proteinExistence type="predicted"/>
<dbReference type="EMBL" id="QGHF01000003">
    <property type="protein sequence ID" value="PWK98569.1"/>
    <property type="molecule type" value="Genomic_DNA"/>
</dbReference>
<evidence type="ECO:0000313" key="1">
    <source>
        <dbReference type="EMBL" id="PWK98569.1"/>
    </source>
</evidence>
<dbReference type="OrthoDB" id="6609095at2"/>
<accession>A0A2V2BMB5</accession>
<evidence type="ECO:0000313" key="2">
    <source>
        <dbReference type="Proteomes" id="UP000245981"/>
    </source>
</evidence>
<dbReference type="Proteomes" id="UP000245981">
    <property type="component" value="Unassembled WGS sequence"/>
</dbReference>
<protein>
    <submittedName>
        <fullName evidence="1">Uncharacterized protein</fullName>
    </submittedName>
</protein>
<gene>
    <name evidence="1" type="ORF">C7431_103337</name>
</gene>
<organism evidence="1 2">
    <name type="scientific">Pantoea allii</name>
    <dbReference type="NCBI Taxonomy" id="574096"/>
    <lineage>
        <taxon>Bacteria</taxon>
        <taxon>Pseudomonadati</taxon>
        <taxon>Pseudomonadota</taxon>
        <taxon>Gammaproteobacteria</taxon>
        <taxon>Enterobacterales</taxon>
        <taxon>Erwiniaceae</taxon>
        <taxon>Pantoea</taxon>
    </lineage>
</organism>
<comment type="caution">
    <text evidence="1">The sequence shown here is derived from an EMBL/GenBank/DDBJ whole genome shotgun (WGS) entry which is preliminary data.</text>
</comment>
<dbReference type="AlphaFoldDB" id="A0A2V2BMB5"/>
<name>A0A2V2BMB5_9GAMM</name>
<dbReference type="RefSeq" id="WP_109716954.1">
    <property type="nucleotide sequence ID" value="NZ_QGHF01000003.1"/>
</dbReference>